<accession>A0ABQ5K3J7</accession>
<evidence type="ECO:0000313" key="4">
    <source>
        <dbReference type="Proteomes" id="UP001057375"/>
    </source>
</evidence>
<feature type="compositionally biased region" description="Acidic residues" evidence="1">
    <location>
        <begin position="238"/>
        <end position="251"/>
    </location>
</feature>
<evidence type="ECO:0000259" key="2">
    <source>
        <dbReference type="PROSITE" id="PS50908"/>
    </source>
</evidence>
<dbReference type="InterPro" id="IPR006575">
    <property type="entry name" value="RWD_dom"/>
</dbReference>
<organism evidence="3 4">
    <name type="scientific">Aduncisulcus paluster</name>
    <dbReference type="NCBI Taxonomy" id="2918883"/>
    <lineage>
        <taxon>Eukaryota</taxon>
        <taxon>Metamonada</taxon>
        <taxon>Carpediemonas-like organisms</taxon>
        <taxon>Aduncisulcus</taxon>
    </lineage>
</organism>
<comment type="caution">
    <text evidence="3">The sequence shown here is derived from an EMBL/GenBank/DDBJ whole genome shotgun (WGS) entry which is preliminary data.</text>
</comment>
<keyword evidence="4" id="KW-1185">Reference proteome</keyword>
<gene>
    <name evidence="3" type="ORF">ADUPG1_013622</name>
</gene>
<proteinExistence type="predicted"/>
<sequence length="331" mass="37333">MEWIEDVSTVKSIYGEDNINDIGDNCVQIKLTSIGMDLFVLLQCSATEMYPKGNIEFSIIDKSRKMTIYAVESLIALAKHIHFQNRGSPCLFAICMGICESMQEAYDQGILQKHMSIVDIVKDEDEKLKRIVEEESKPITEESTMSRVKSRRRGRKALRGKTTQPSDTSSSKVSSDEVDGTSFPTNNEESQTSLADDSASSSAGLSLREKRKRRKARMAHVDSLFESSDKLKEVQDKQEEDGTSGEIELDIEDHGRNFQGPKPGDLFEYGTLPGEQMTQERFGVWWKEFREKNGIVEALVRDDHLIYPEEDEDGPKKVKGSDLFEIGGVKK</sequence>
<protein>
    <recommendedName>
        <fullName evidence="2">RWD domain-containing protein</fullName>
    </recommendedName>
</protein>
<feature type="compositionally biased region" description="Low complexity" evidence="1">
    <location>
        <begin position="193"/>
        <end position="206"/>
    </location>
</feature>
<feature type="region of interest" description="Disordered" evidence="1">
    <location>
        <begin position="138"/>
        <end position="264"/>
    </location>
</feature>
<feature type="domain" description="RWD" evidence="2">
    <location>
        <begin position="5"/>
        <end position="105"/>
    </location>
</feature>
<feature type="compositionally biased region" description="Basic and acidic residues" evidence="1">
    <location>
        <begin position="227"/>
        <end position="237"/>
    </location>
</feature>
<dbReference type="PROSITE" id="PS50908">
    <property type="entry name" value="RWD"/>
    <property type="match status" value="1"/>
</dbReference>
<feature type="compositionally biased region" description="Basic residues" evidence="1">
    <location>
        <begin position="209"/>
        <end position="218"/>
    </location>
</feature>
<evidence type="ECO:0000313" key="3">
    <source>
        <dbReference type="EMBL" id="GKT27117.1"/>
    </source>
</evidence>
<name>A0ABQ5K3J7_9EUKA</name>
<dbReference type="Proteomes" id="UP001057375">
    <property type="component" value="Unassembled WGS sequence"/>
</dbReference>
<feature type="compositionally biased region" description="Basic residues" evidence="1">
    <location>
        <begin position="148"/>
        <end position="159"/>
    </location>
</feature>
<feature type="compositionally biased region" description="Polar residues" evidence="1">
    <location>
        <begin position="182"/>
        <end position="192"/>
    </location>
</feature>
<evidence type="ECO:0000256" key="1">
    <source>
        <dbReference type="SAM" id="MobiDB-lite"/>
    </source>
</evidence>
<dbReference type="Pfam" id="PF05773">
    <property type="entry name" value="RWD"/>
    <property type="match status" value="1"/>
</dbReference>
<dbReference type="EMBL" id="BQXS01012705">
    <property type="protein sequence ID" value="GKT27117.1"/>
    <property type="molecule type" value="Genomic_DNA"/>
</dbReference>
<reference evidence="3" key="1">
    <citation type="submission" date="2022-03" db="EMBL/GenBank/DDBJ databases">
        <title>Draft genome sequence of Aduncisulcus paluster, a free-living microaerophilic Fornicata.</title>
        <authorList>
            <person name="Yuyama I."/>
            <person name="Kume K."/>
            <person name="Tamura T."/>
            <person name="Inagaki Y."/>
            <person name="Hashimoto T."/>
        </authorList>
    </citation>
    <scope>NUCLEOTIDE SEQUENCE</scope>
    <source>
        <strain evidence="3">NY0171</strain>
    </source>
</reference>